<feature type="region of interest" description="Disordered" evidence="5">
    <location>
        <begin position="31"/>
        <end position="65"/>
    </location>
</feature>
<feature type="compositionally biased region" description="Low complexity" evidence="5">
    <location>
        <begin position="37"/>
        <end position="62"/>
    </location>
</feature>
<evidence type="ECO:0000256" key="6">
    <source>
        <dbReference type="SAM" id="SignalP"/>
    </source>
</evidence>
<dbReference type="InterPro" id="IPR006059">
    <property type="entry name" value="SBP"/>
</dbReference>
<name>A0ABW0R7A5_9BACL</name>
<dbReference type="PANTHER" id="PTHR43649">
    <property type="entry name" value="ARABINOSE-BINDING PROTEIN-RELATED"/>
    <property type="match status" value="1"/>
</dbReference>
<evidence type="ECO:0000256" key="3">
    <source>
        <dbReference type="ARBA" id="ARBA00022448"/>
    </source>
</evidence>
<evidence type="ECO:0000313" key="8">
    <source>
        <dbReference type="Proteomes" id="UP001596108"/>
    </source>
</evidence>
<dbReference type="RefSeq" id="WP_378114586.1">
    <property type="nucleotide sequence ID" value="NZ_JBHSNC010000059.1"/>
</dbReference>
<protein>
    <submittedName>
        <fullName evidence="7">ABC transporter substrate-binding protein</fullName>
    </submittedName>
</protein>
<reference evidence="8" key="1">
    <citation type="journal article" date="2019" name="Int. J. Syst. Evol. Microbiol.">
        <title>The Global Catalogue of Microorganisms (GCM) 10K type strain sequencing project: providing services to taxonomists for standard genome sequencing and annotation.</title>
        <authorList>
            <consortium name="The Broad Institute Genomics Platform"/>
            <consortium name="The Broad Institute Genome Sequencing Center for Infectious Disease"/>
            <person name="Wu L."/>
            <person name="Ma J."/>
        </authorList>
    </citation>
    <scope>NUCLEOTIDE SEQUENCE [LARGE SCALE GENOMIC DNA]</scope>
    <source>
        <strain evidence="8">CGMCC 1.18578</strain>
    </source>
</reference>
<keyword evidence="3" id="KW-0813">Transport</keyword>
<keyword evidence="8" id="KW-1185">Reference proteome</keyword>
<keyword evidence="4 6" id="KW-0732">Signal</keyword>
<dbReference type="Gene3D" id="3.40.190.10">
    <property type="entry name" value="Periplasmic binding protein-like II"/>
    <property type="match status" value="1"/>
</dbReference>
<comment type="subcellular location">
    <subcellularLocation>
        <location evidence="1">Cell envelope</location>
    </subcellularLocation>
</comment>
<organism evidence="7 8">
    <name type="scientific">Cohnella yongneupensis</name>
    <dbReference type="NCBI Taxonomy" id="425006"/>
    <lineage>
        <taxon>Bacteria</taxon>
        <taxon>Bacillati</taxon>
        <taxon>Bacillota</taxon>
        <taxon>Bacilli</taxon>
        <taxon>Bacillales</taxon>
        <taxon>Paenibacillaceae</taxon>
        <taxon>Cohnella</taxon>
    </lineage>
</organism>
<dbReference type="PROSITE" id="PS51257">
    <property type="entry name" value="PROKAR_LIPOPROTEIN"/>
    <property type="match status" value="1"/>
</dbReference>
<feature type="signal peptide" evidence="6">
    <location>
        <begin position="1"/>
        <end position="27"/>
    </location>
</feature>
<evidence type="ECO:0000256" key="1">
    <source>
        <dbReference type="ARBA" id="ARBA00004196"/>
    </source>
</evidence>
<dbReference type="SUPFAM" id="SSF53850">
    <property type="entry name" value="Periplasmic binding protein-like II"/>
    <property type="match status" value="1"/>
</dbReference>
<dbReference type="EMBL" id="JBHSNC010000059">
    <property type="protein sequence ID" value="MFC5532598.1"/>
    <property type="molecule type" value="Genomic_DNA"/>
</dbReference>
<evidence type="ECO:0000256" key="5">
    <source>
        <dbReference type="SAM" id="MobiDB-lite"/>
    </source>
</evidence>
<accession>A0ABW0R7A5</accession>
<comment type="similarity">
    <text evidence="2">Belongs to the bacterial solute-binding protein 1 family.</text>
</comment>
<evidence type="ECO:0000313" key="7">
    <source>
        <dbReference type="EMBL" id="MFC5532598.1"/>
    </source>
</evidence>
<evidence type="ECO:0000256" key="2">
    <source>
        <dbReference type="ARBA" id="ARBA00008520"/>
    </source>
</evidence>
<proteinExistence type="inferred from homology"/>
<gene>
    <name evidence="7" type="ORF">ACFPQ4_24530</name>
</gene>
<feature type="chain" id="PRO_5047068294" evidence="6">
    <location>
        <begin position="28"/>
        <end position="466"/>
    </location>
</feature>
<evidence type="ECO:0000256" key="4">
    <source>
        <dbReference type="ARBA" id="ARBA00022729"/>
    </source>
</evidence>
<sequence length="466" mass="51612">MNRSSRKTLAWLICAVFTATLVLSACSKDNANNTSGSPSASPASATAAPSESVEPSAPASEDATVEHEPVKLKIVSWAGDDYVPLYQKFHEKYPWITIENVPVDGKPILEVVAALEAAGTPADLTWVDQDLFAFEQNGIVEDLTPYIDKDPTMQSVTIKQGLLDLYKVNGKRVAIPFVDVPMWILVNKDLLNKHGVDMPSNDWTYDDLRDIAKKLTDPTAGEYGMTTMPEWQMRLLSTKAIADGHASYLQYMNEDLSQSLMNTPGVMDDFRWLKSFVTTDGSILSYADAKTQGDVVSNFLNGKTGLAIGGSWNIPDLWKNANFDWDILPFPKGASGQPGYSIYGPMTLLAGSKHKDEAFLYISFQFSKEIQKWKMEQGNNAAIIDPELDAYTDQIPLWKGKNTGAVKISRDNGIPEMGYMIPAYGEYQWNGLGNKIIFEDGDVSDMISATEQWNKRTLEIRSSLKL</sequence>
<dbReference type="PANTHER" id="PTHR43649:SF31">
    <property type="entry name" value="SN-GLYCEROL-3-PHOSPHATE-BINDING PERIPLASMIC PROTEIN UGPB"/>
    <property type="match status" value="1"/>
</dbReference>
<dbReference type="Pfam" id="PF01547">
    <property type="entry name" value="SBP_bac_1"/>
    <property type="match status" value="1"/>
</dbReference>
<dbReference type="Proteomes" id="UP001596108">
    <property type="component" value="Unassembled WGS sequence"/>
</dbReference>
<dbReference type="InterPro" id="IPR050490">
    <property type="entry name" value="Bact_solute-bd_prot1"/>
</dbReference>
<comment type="caution">
    <text evidence="7">The sequence shown here is derived from an EMBL/GenBank/DDBJ whole genome shotgun (WGS) entry which is preliminary data.</text>
</comment>